<dbReference type="GeneTree" id="ENSGT00940000161627"/>
<protein>
    <submittedName>
        <fullName evidence="2">Uncharacterized protein</fullName>
    </submittedName>
</protein>
<dbReference type="AlphaFoldDB" id="A0A8I5NH29"/>
<sequence>MLPSWFDSILLRIFASVFIKDIGLIFCFCCVSARFLYQDDTAGLMERGGDSLLCQAGVQWWDLNSLQAQPPGFMPFSCLSLPSSWDYRCMPPCPANFCIFSRGGVSLCWPGRSTVLIS</sequence>
<dbReference type="Ensembl" id="ENSPANT00000081170.1">
    <property type="protein sequence ID" value="ENSPANP00000054166.1"/>
    <property type="gene ID" value="ENSPANG00000038529.1"/>
</dbReference>
<reference evidence="2" key="2">
    <citation type="submission" date="2025-08" db="UniProtKB">
        <authorList>
            <consortium name="Ensembl"/>
        </authorList>
    </citation>
    <scope>IDENTIFICATION</scope>
</reference>
<evidence type="ECO:0000313" key="2">
    <source>
        <dbReference type="Ensembl" id="ENSPANP00000054166.1"/>
    </source>
</evidence>
<keyword evidence="1" id="KW-0472">Membrane</keyword>
<name>A0A8I5NH29_PAPAN</name>
<dbReference type="PANTHER" id="PTHR46254:SF6">
    <property type="entry name" value="HIGH MOBILITY GROUP AT-HOOK 2"/>
    <property type="match status" value="1"/>
</dbReference>
<evidence type="ECO:0000256" key="1">
    <source>
        <dbReference type="SAM" id="Phobius"/>
    </source>
</evidence>
<evidence type="ECO:0000313" key="3">
    <source>
        <dbReference type="Proteomes" id="UP000028761"/>
    </source>
</evidence>
<accession>A0A8I5NH29</accession>
<proteinExistence type="predicted"/>
<feature type="transmembrane region" description="Helical" evidence="1">
    <location>
        <begin position="12"/>
        <end position="37"/>
    </location>
</feature>
<dbReference type="PANTHER" id="PTHR46254">
    <property type="entry name" value="PROTEIN GVQW1-RELATED"/>
    <property type="match status" value="1"/>
</dbReference>
<keyword evidence="3" id="KW-1185">Reference proteome</keyword>
<reference evidence="2 3" key="1">
    <citation type="submission" date="2012-03" db="EMBL/GenBank/DDBJ databases">
        <title>Whole Genome Assembly of Papio anubis.</title>
        <authorList>
            <person name="Liu Y.L."/>
            <person name="Abraham K.A."/>
            <person name="Akbar H.A."/>
            <person name="Ali S.A."/>
            <person name="Anosike U.A."/>
            <person name="Aqrawi P.A."/>
            <person name="Arias F.A."/>
            <person name="Attaway T.A."/>
            <person name="Awwad R.A."/>
            <person name="Babu C.B."/>
            <person name="Bandaranaike D.B."/>
            <person name="Battles P.B."/>
            <person name="Bell A.B."/>
            <person name="Beltran B.B."/>
            <person name="Berhane-Mersha D.B."/>
            <person name="Bess C.B."/>
            <person name="Bickham C.B."/>
            <person name="Bolden T.B."/>
            <person name="Carter K.C."/>
            <person name="Chau D.C."/>
            <person name="Chavez A.C."/>
            <person name="Clerc-Blankenburg K.C."/>
            <person name="Coyle M.C."/>
            <person name="Dao M.D."/>
            <person name="Davila M.L.D."/>
            <person name="Davy-Carroll L.D."/>
            <person name="Denson S.D."/>
            <person name="Dinh H.D."/>
            <person name="Fernandez S.F."/>
            <person name="Fernando P.F."/>
            <person name="Forbes L.F."/>
            <person name="Francis C.F."/>
            <person name="Francisco L.F."/>
            <person name="Fu Q.F."/>
            <person name="Garcia-Iii R.G."/>
            <person name="Garrett T.G."/>
            <person name="Gross S.G."/>
            <person name="Gubbala S.G."/>
            <person name="Hirani K.H."/>
            <person name="Hogues M.H."/>
            <person name="Hollins B.H."/>
            <person name="Jackson L.J."/>
            <person name="Javaid M.J."/>
            <person name="Jhangiani S.J."/>
            <person name="Johnson A.J."/>
            <person name="Johnson B.J."/>
            <person name="Jones J.J."/>
            <person name="Joshi V.J."/>
            <person name="Kalu J.K."/>
            <person name="Khan N.K."/>
            <person name="Korchina V.K."/>
            <person name="Kovar C.K."/>
            <person name="Lago L.L."/>
            <person name="Lara F.L."/>
            <person name="Le T.-K.L."/>
            <person name="Lee S.L."/>
            <person name="Legall-Iii F.L."/>
            <person name="Lemon S.L."/>
            <person name="Liu J.L."/>
            <person name="Liu Y.-S.L."/>
            <person name="Liyanage D.L."/>
            <person name="Lopez J.L."/>
            <person name="Lorensuhewa L.L."/>
            <person name="Mata R.M."/>
            <person name="Mathew T.M."/>
            <person name="Mercado C.M."/>
            <person name="Mercado I.M."/>
            <person name="Morales K.M."/>
            <person name="Morgan M.M."/>
            <person name="Munidasa M.M."/>
            <person name="Ngo D.N."/>
            <person name="Nguyen L.N."/>
            <person name="Nguyen T.N."/>
            <person name="Nguyen N.N."/>
            <person name="Obregon M.O."/>
            <person name="Okwuonu G.O."/>
            <person name="Ongeri F.O."/>
            <person name="Onwere C.O."/>
            <person name="Osifeso I.O."/>
            <person name="Parra A.P."/>
            <person name="Patil S.P."/>
            <person name="Perez A.P."/>
            <person name="Perez Y.P."/>
            <person name="Pham C.P."/>
            <person name="Pu L.-L.P."/>
            <person name="Puazo M.P."/>
            <person name="Quiroz J.Q."/>
            <person name="Rouhana J.R."/>
            <person name="Ruiz M.R."/>
            <person name="Ruiz S.-J.R."/>
            <person name="Saada N.S."/>
            <person name="Santibanez J.S."/>
            <person name="Scheel M.S."/>
            <person name="Schneider B.S."/>
            <person name="Simmons D.S."/>
            <person name="Sisson I.S."/>
            <person name="Tang L.-Y.T."/>
            <person name="Thornton R.T."/>
            <person name="Tisius J.T."/>
            <person name="Toledanes G.T."/>
            <person name="Trejos Z.T."/>
            <person name="Usmani K.U."/>
            <person name="Varghese R.V."/>
            <person name="Vattathil S.V."/>
            <person name="Vee V.V."/>
            <person name="Walker D.W."/>
            <person name="Weissenberger G.W."/>
            <person name="White C.W."/>
            <person name="Williams A.W."/>
            <person name="Woodworth J.W."/>
            <person name="Wright R.W."/>
            <person name="Zhu Y.Z."/>
            <person name="Han Y.H."/>
            <person name="Newsham I.N."/>
            <person name="Nazareth L.N."/>
            <person name="Worley K.W."/>
            <person name="Muzny D.M."/>
            <person name="Rogers J.R."/>
            <person name="Gibbs R.G."/>
        </authorList>
    </citation>
    <scope>NUCLEOTIDE SEQUENCE [LARGE SCALE GENOMIC DNA]</scope>
</reference>
<keyword evidence="1" id="KW-1133">Transmembrane helix</keyword>
<dbReference type="Proteomes" id="UP000028761">
    <property type="component" value="Chromosome 10"/>
</dbReference>
<keyword evidence="1" id="KW-0812">Transmembrane</keyword>
<reference evidence="2" key="3">
    <citation type="submission" date="2025-09" db="UniProtKB">
        <authorList>
            <consortium name="Ensembl"/>
        </authorList>
    </citation>
    <scope>IDENTIFICATION</scope>
</reference>
<organism evidence="2 3">
    <name type="scientific">Papio anubis</name>
    <name type="common">Olive baboon</name>
    <dbReference type="NCBI Taxonomy" id="9555"/>
    <lineage>
        <taxon>Eukaryota</taxon>
        <taxon>Metazoa</taxon>
        <taxon>Chordata</taxon>
        <taxon>Craniata</taxon>
        <taxon>Vertebrata</taxon>
        <taxon>Euteleostomi</taxon>
        <taxon>Mammalia</taxon>
        <taxon>Eutheria</taxon>
        <taxon>Euarchontoglires</taxon>
        <taxon>Primates</taxon>
        <taxon>Haplorrhini</taxon>
        <taxon>Catarrhini</taxon>
        <taxon>Cercopithecidae</taxon>
        <taxon>Cercopithecinae</taxon>
        <taxon>Papio</taxon>
    </lineage>
</organism>